<evidence type="ECO:0000313" key="1">
    <source>
        <dbReference type="EMBL" id="KXU35541.1"/>
    </source>
</evidence>
<reference evidence="2" key="1">
    <citation type="submission" date="2016-02" db="EMBL/GenBank/DDBJ databases">
        <authorList>
            <person name="Sanders J.G."/>
            <person name="Lin J.Y."/>
            <person name="Wertz J.T."/>
            <person name="Russell J.A."/>
            <person name="Moreau C.S."/>
            <person name="Powell S."/>
        </authorList>
    </citation>
    <scope>NUCLEOTIDE SEQUENCE [LARGE SCALE GENOMIC DNA]</scope>
    <source>
        <strain evidence="2">CAG34</strain>
    </source>
</reference>
<keyword evidence="2" id="KW-1185">Reference proteome</keyword>
<dbReference type="Gene3D" id="1.25.40.10">
    <property type="entry name" value="Tetratricopeptide repeat domain"/>
    <property type="match status" value="1"/>
</dbReference>
<proteinExistence type="predicted"/>
<gene>
    <name evidence="1" type="ORF">AXK11_06000</name>
</gene>
<protein>
    <submittedName>
        <fullName evidence="1">Uncharacterized protein</fullName>
    </submittedName>
</protein>
<dbReference type="EMBL" id="LSZQ01000046">
    <property type="protein sequence ID" value="KXU35541.1"/>
    <property type="molecule type" value="Genomic_DNA"/>
</dbReference>
<sequence length="213" mass="23167">MSAAPPPRPQDALSAPQQKLFENARRAFEQGNWDYALTACETILAARPECLAARRLQRAALVKKIALWPTWLRKARGGLSALLLTVSARRAKNPRGRLRLAERHLLKNPYDIAALTLMGEAAAALGWADTSVFAYEAIREIEPRNQANLLALGEALLAAGRHTEALSAADALLAQNPVDGTAQALMRKASIAQTLEKGNWAAEGDFRSKLKKP</sequence>
<dbReference type="InterPro" id="IPR011990">
    <property type="entry name" value="TPR-like_helical_dom_sf"/>
</dbReference>
<name>A0A139SLW2_9BACT</name>
<dbReference type="STRING" id="1548207.AXK11_06000"/>
<dbReference type="Proteomes" id="UP000070058">
    <property type="component" value="Unassembled WGS sequence"/>
</dbReference>
<dbReference type="SUPFAM" id="SSF48452">
    <property type="entry name" value="TPR-like"/>
    <property type="match status" value="1"/>
</dbReference>
<dbReference type="OrthoDB" id="9788637at2"/>
<dbReference type="AlphaFoldDB" id="A0A139SLW2"/>
<accession>A0A139SLW2</accession>
<comment type="caution">
    <text evidence="1">The sequence shown here is derived from an EMBL/GenBank/DDBJ whole genome shotgun (WGS) entry which is preliminary data.</text>
</comment>
<organism evidence="1 2">
    <name type="scientific">Cephaloticoccus primus</name>
    <dbReference type="NCBI Taxonomy" id="1548207"/>
    <lineage>
        <taxon>Bacteria</taxon>
        <taxon>Pseudomonadati</taxon>
        <taxon>Verrucomicrobiota</taxon>
        <taxon>Opitutia</taxon>
        <taxon>Opitutales</taxon>
        <taxon>Opitutaceae</taxon>
        <taxon>Cephaloticoccus</taxon>
    </lineage>
</organism>
<dbReference type="Pfam" id="PF14559">
    <property type="entry name" value="TPR_19"/>
    <property type="match status" value="1"/>
</dbReference>
<evidence type="ECO:0000313" key="2">
    <source>
        <dbReference type="Proteomes" id="UP000070058"/>
    </source>
</evidence>
<dbReference type="RefSeq" id="WP_068630247.1">
    <property type="nucleotide sequence ID" value="NZ_LSZQ01000046.1"/>
</dbReference>